<dbReference type="EMBL" id="JBELPZ010000006">
    <property type="protein sequence ID" value="MFL9844309.1"/>
    <property type="molecule type" value="Genomic_DNA"/>
</dbReference>
<reference evidence="3 4" key="1">
    <citation type="submission" date="2024-06" db="EMBL/GenBank/DDBJ databases">
        <authorList>
            <person name="Kaempfer P."/>
            <person name="Viver T."/>
        </authorList>
    </citation>
    <scope>NUCLEOTIDE SEQUENCE [LARGE SCALE GENOMIC DNA]</scope>
    <source>
        <strain evidence="3 4">ST-119</strain>
    </source>
</reference>
<sequence>MFDQYIGSFVPFAGVIYPINLIPCDGRLLQINQYQALFSIIGYSYGNYSSSQFRVPDLRGRFAIGDGAAPGMVSEYDLTEYGGYESIVLDVQSLPTHNHAANFTSSGTSVAVNLQPKAGPQGNSNSPAGNNWGTPNSISLNPVQLYSKTKNVTMNANAVQATIATNGQTPGTIAVGTAGNSAAHNNMSPYTAISWFIVADGIYPNFS</sequence>
<feature type="region of interest" description="Disordered" evidence="1">
    <location>
        <begin position="115"/>
        <end position="134"/>
    </location>
</feature>
<dbReference type="Gene3D" id="3.90.1340.10">
    <property type="entry name" value="Phage tail collar domain"/>
    <property type="match status" value="1"/>
</dbReference>
<dbReference type="InterPro" id="IPR011083">
    <property type="entry name" value="Phage_tail_collar_dom"/>
</dbReference>
<organism evidence="3 4">
    <name type="scientific">Flavobacterium rhizosphaerae</name>
    <dbReference type="NCBI Taxonomy" id="3163298"/>
    <lineage>
        <taxon>Bacteria</taxon>
        <taxon>Pseudomonadati</taxon>
        <taxon>Bacteroidota</taxon>
        <taxon>Flavobacteriia</taxon>
        <taxon>Flavobacteriales</taxon>
        <taxon>Flavobacteriaceae</taxon>
        <taxon>Flavobacterium</taxon>
    </lineage>
</organism>
<proteinExistence type="predicted"/>
<dbReference type="Proteomes" id="UP001629156">
    <property type="component" value="Unassembled WGS sequence"/>
</dbReference>
<feature type="compositionally biased region" description="Polar residues" evidence="1">
    <location>
        <begin position="121"/>
        <end position="134"/>
    </location>
</feature>
<evidence type="ECO:0000313" key="4">
    <source>
        <dbReference type="Proteomes" id="UP001629156"/>
    </source>
</evidence>
<accession>A0ABW8YW61</accession>
<evidence type="ECO:0000256" key="1">
    <source>
        <dbReference type="SAM" id="MobiDB-lite"/>
    </source>
</evidence>
<dbReference type="Pfam" id="PF07484">
    <property type="entry name" value="Collar"/>
    <property type="match status" value="1"/>
</dbReference>
<name>A0ABW8YW61_9FLAO</name>
<evidence type="ECO:0000259" key="2">
    <source>
        <dbReference type="Pfam" id="PF07484"/>
    </source>
</evidence>
<dbReference type="RefSeq" id="WP_408084560.1">
    <property type="nucleotide sequence ID" value="NZ_JBELPZ010000006.1"/>
</dbReference>
<dbReference type="SUPFAM" id="SSF88874">
    <property type="entry name" value="Receptor-binding domain of short tail fibre protein gp12"/>
    <property type="match status" value="1"/>
</dbReference>
<evidence type="ECO:0000313" key="3">
    <source>
        <dbReference type="EMBL" id="MFL9844309.1"/>
    </source>
</evidence>
<gene>
    <name evidence="3" type="ORF">ABS766_07755</name>
</gene>
<dbReference type="InterPro" id="IPR037053">
    <property type="entry name" value="Phage_tail_collar_dom_sf"/>
</dbReference>
<keyword evidence="4" id="KW-1185">Reference proteome</keyword>
<feature type="domain" description="Phage tail collar" evidence="2">
    <location>
        <begin position="7"/>
        <end position="62"/>
    </location>
</feature>
<protein>
    <submittedName>
        <fullName evidence="3">Tail fiber protein</fullName>
    </submittedName>
</protein>
<comment type="caution">
    <text evidence="3">The sequence shown here is derived from an EMBL/GenBank/DDBJ whole genome shotgun (WGS) entry which is preliminary data.</text>
</comment>